<dbReference type="Proteomes" id="UP000176923">
    <property type="component" value="Unassembled WGS sequence"/>
</dbReference>
<dbReference type="STRING" id="1798382.A3D77_02515"/>
<evidence type="ECO:0000256" key="1">
    <source>
        <dbReference type="ARBA" id="ARBA00001946"/>
    </source>
</evidence>
<accession>A0A1F5ZV05</accession>
<dbReference type="SFLD" id="SFLDS00003">
    <property type="entry name" value="Haloacid_Dehalogenase"/>
    <property type="match status" value="1"/>
</dbReference>
<dbReference type="PANTHER" id="PTHR21485">
    <property type="entry name" value="HAD SUPERFAMILY MEMBERS CMAS AND KDSC"/>
    <property type="match status" value="1"/>
</dbReference>
<dbReference type="SFLD" id="SFLDG01136">
    <property type="entry name" value="C1.6:_Phosphoserine_Phosphatas"/>
    <property type="match status" value="1"/>
</dbReference>
<evidence type="ECO:0000256" key="5">
    <source>
        <dbReference type="ARBA" id="ARBA00022801"/>
    </source>
</evidence>
<dbReference type="NCBIfam" id="TIGR01670">
    <property type="entry name" value="KdsC-phosphatas"/>
    <property type="match status" value="1"/>
</dbReference>
<evidence type="ECO:0000256" key="2">
    <source>
        <dbReference type="ARBA" id="ARBA00005893"/>
    </source>
</evidence>
<dbReference type="InterPro" id="IPR050793">
    <property type="entry name" value="CMP-NeuNAc_synthase"/>
</dbReference>
<proteinExistence type="inferred from homology"/>
<evidence type="ECO:0000256" key="3">
    <source>
        <dbReference type="ARBA" id="ARBA00011881"/>
    </source>
</evidence>
<gene>
    <name evidence="8" type="ORF">A3D77_02515</name>
</gene>
<dbReference type="PANTHER" id="PTHR21485:SF3">
    <property type="entry name" value="N-ACYLNEURAMINATE CYTIDYLYLTRANSFERASE"/>
    <property type="match status" value="1"/>
</dbReference>
<evidence type="ECO:0000256" key="6">
    <source>
        <dbReference type="ARBA" id="ARBA00022842"/>
    </source>
</evidence>
<comment type="cofactor">
    <cofactor evidence="1 7">
        <name>Mg(2+)</name>
        <dbReference type="ChEBI" id="CHEBI:18420"/>
    </cofactor>
</comment>
<comment type="caution">
    <text evidence="8">The sequence shown here is derived from an EMBL/GenBank/DDBJ whole genome shotgun (WGS) entry which is preliminary data.</text>
</comment>
<dbReference type="GO" id="GO:0046872">
    <property type="term" value="F:metal ion binding"/>
    <property type="evidence" value="ECO:0007669"/>
    <property type="project" value="UniProtKB-KW"/>
</dbReference>
<dbReference type="SFLD" id="SFLDG01138">
    <property type="entry name" value="C1.6.2:_Deoxy-d-mannose-octulo"/>
    <property type="match status" value="1"/>
</dbReference>
<evidence type="ECO:0000313" key="9">
    <source>
        <dbReference type="Proteomes" id="UP000176923"/>
    </source>
</evidence>
<sequence>MVKVKMSATISNKFKRIKLLLLDFDGVMTDGFVYVDENGKESVRCSRRDGMGIKMMKSAGIEVGVISKEINPVVTARCHKLGIACFQRISDGKGKRRIIETLAKEKSLSLDQIAFIGDDVQDIEGLSIIGLPIAVSDAHPKIFPYVKYITKRKGGDHAVREVTDLILESQGVKLTY</sequence>
<evidence type="ECO:0008006" key="10">
    <source>
        <dbReference type="Google" id="ProtNLM"/>
    </source>
</evidence>
<keyword evidence="5" id="KW-0378">Hydrolase</keyword>
<evidence type="ECO:0000313" key="8">
    <source>
        <dbReference type="EMBL" id="OGG16308.1"/>
    </source>
</evidence>
<keyword evidence="4 7" id="KW-0479">Metal-binding</keyword>
<dbReference type="Pfam" id="PF08282">
    <property type="entry name" value="Hydrolase_3"/>
    <property type="match status" value="1"/>
</dbReference>
<comment type="similarity">
    <text evidence="2">Belongs to the KdsC family.</text>
</comment>
<dbReference type="GO" id="GO:0016788">
    <property type="term" value="F:hydrolase activity, acting on ester bonds"/>
    <property type="evidence" value="ECO:0007669"/>
    <property type="project" value="InterPro"/>
</dbReference>
<protein>
    <recommendedName>
        <fullName evidence="10">3-deoxy-D-manno-octulosonate 8-phosphate phosphatase</fullName>
    </recommendedName>
</protein>
<dbReference type="PIRSF" id="PIRSF006118">
    <property type="entry name" value="KDO8-P_Ptase"/>
    <property type="match status" value="1"/>
</dbReference>
<organism evidence="8 9">
    <name type="scientific">Candidatus Gottesmanbacteria bacterium RIFCSPHIGHO2_02_FULL_39_11</name>
    <dbReference type="NCBI Taxonomy" id="1798382"/>
    <lineage>
        <taxon>Bacteria</taxon>
        <taxon>Candidatus Gottesmaniibacteriota</taxon>
    </lineage>
</organism>
<dbReference type="GO" id="GO:0008781">
    <property type="term" value="F:N-acylneuraminate cytidylyltransferase activity"/>
    <property type="evidence" value="ECO:0007669"/>
    <property type="project" value="TreeGrafter"/>
</dbReference>
<evidence type="ECO:0000256" key="7">
    <source>
        <dbReference type="PIRSR" id="PIRSR006118-2"/>
    </source>
</evidence>
<dbReference type="InterPro" id="IPR010023">
    <property type="entry name" value="KdsC_fam"/>
</dbReference>
<feature type="binding site" evidence="7">
    <location>
        <position position="23"/>
    </location>
    <ligand>
        <name>Mg(2+)</name>
        <dbReference type="ChEBI" id="CHEBI:18420"/>
    </ligand>
</feature>
<dbReference type="InterPro" id="IPR036412">
    <property type="entry name" value="HAD-like_sf"/>
</dbReference>
<dbReference type="SUPFAM" id="SSF56784">
    <property type="entry name" value="HAD-like"/>
    <property type="match status" value="1"/>
</dbReference>
<evidence type="ECO:0000256" key="4">
    <source>
        <dbReference type="ARBA" id="ARBA00022723"/>
    </source>
</evidence>
<comment type="subunit">
    <text evidence="3">Homotetramer.</text>
</comment>
<feature type="binding site" evidence="7">
    <location>
        <position position="118"/>
    </location>
    <ligand>
        <name>Mg(2+)</name>
        <dbReference type="ChEBI" id="CHEBI:18420"/>
    </ligand>
</feature>
<dbReference type="AlphaFoldDB" id="A0A1F5ZV05"/>
<reference evidence="8 9" key="1">
    <citation type="journal article" date="2016" name="Nat. Commun.">
        <title>Thousands of microbial genomes shed light on interconnected biogeochemical processes in an aquifer system.</title>
        <authorList>
            <person name="Anantharaman K."/>
            <person name="Brown C.T."/>
            <person name="Hug L.A."/>
            <person name="Sharon I."/>
            <person name="Castelle C.J."/>
            <person name="Probst A.J."/>
            <person name="Thomas B.C."/>
            <person name="Singh A."/>
            <person name="Wilkins M.J."/>
            <person name="Karaoz U."/>
            <person name="Brodie E.L."/>
            <person name="Williams K.H."/>
            <person name="Hubbard S.S."/>
            <person name="Banfield J.F."/>
        </authorList>
    </citation>
    <scope>NUCLEOTIDE SEQUENCE [LARGE SCALE GENOMIC DNA]</scope>
</reference>
<feature type="binding site" evidence="7">
    <location>
        <position position="25"/>
    </location>
    <ligand>
        <name>substrate</name>
    </ligand>
</feature>
<dbReference type="Gene3D" id="3.40.50.1000">
    <property type="entry name" value="HAD superfamily/HAD-like"/>
    <property type="match status" value="1"/>
</dbReference>
<name>A0A1F5ZV05_9BACT</name>
<dbReference type="InterPro" id="IPR023214">
    <property type="entry name" value="HAD_sf"/>
</dbReference>
<dbReference type="EMBL" id="MFJL01000014">
    <property type="protein sequence ID" value="OGG16308.1"/>
    <property type="molecule type" value="Genomic_DNA"/>
</dbReference>
<keyword evidence="6 7" id="KW-0460">Magnesium</keyword>